<feature type="compositionally biased region" description="Polar residues" evidence="1">
    <location>
        <begin position="2324"/>
        <end position="2333"/>
    </location>
</feature>
<name>A0AAD9QQU3_ACRCE</name>
<dbReference type="PANTHER" id="PTHR21590">
    <property type="entry name" value="SEA DOMAIN-CONTAINING PROTEIN"/>
    <property type="match status" value="1"/>
</dbReference>
<feature type="region of interest" description="Disordered" evidence="1">
    <location>
        <begin position="2016"/>
        <end position="2283"/>
    </location>
</feature>
<feature type="compositionally biased region" description="Acidic residues" evidence="1">
    <location>
        <begin position="2147"/>
        <end position="2163"/>
    </location>
</feature>
<evidence type="ECO:0000256" key="2">
    <source>
        <dbReference type="SAM" id="Phobius"/>
    </source>
</evidence>
<feature type="compositionally biased region" description="Polar residues" evidence="1">
    <location>
        <begin position="654"/>
        <end position="664"/>
    </location>
</feature>
<accession>A0AAD9QQU3</accession>
<gene>
    <name evidence="4" type="ORF">P5673_010454</name>
</gene>
<feature type="region of interest" description="Disordered" evidence="1">
    <location>
        <begin position="876"/>
        <end position="898"/>
    </location>
</feature>
<keyword evidence="2" id="KW-0812">Transmembrane</keyword>
<feature type="signal peptide" evidence="3">
    <location>
        <begin position="1"/>
        <end position="20"/>
    </location>
</feature>
<keyword evidence="5" id="KW-1185">Reference proteome</keyword>
<evidence type="ECO:0000256" key="1">
    <source>
        <dbReference type="SAM" id="MobiDB-lite"/>
    </source>
</evidence>
<evidence type="ECO:0000313" key="5">
    <source>
        <dbReference type="Proteomes" id="UP001249851"/>
    </source>
</evidence>
<feature type="chain" id="PRO_5042052555" evidence="3">
    <location>
        <begin position="21"/>
        <end position="2559"/>
    </location>
</feature>
<proteinExistence type="predicted"/>
<feature type="compositionally biased region" description="Low complexity" evidence="1">
    <location>
        <begin position="643"/>
        <end position="653"/>
    </location>
</feature>
<dbReference type="Proteomes" id="UP001249851">
    <property type="component" value="Unassembled WGS sequence"/>
</dbReference>
<feature type="compositionally biased region" description="Polar residues" evidence="1">
    <location>
        <begin position="965"/>
        <end position="979"/>
    </location>
</feature>
<feature type="compositionally biased region" description="Low complexity" evidence="1">
    <location>
        <begin position="771"/>
        <end position="781"/>
    </location>
</feature>
<feature type="region of interest" description="Disordered" evidence="1">
    <location>
        <begin position="2302"/>
        <end position="2413"/>
    </location>
</feature>
<feature type="compositionally biased region" description="Basic and acidic residues" evidence="1">
    <location>
        <begin position="2263"/>
        <end position="2283"/>
    </location>
</feature>
<evidence type="ECO:0000313" key="4">
    <source>
        <dbReference type="EMBL" id="KAK2565405.1"/>
    </source>
</evidence>
<keyword evidence="2" id="KW-1133">Transmembrane helix</keyword>
<feature type="compositionally biased region" description="Polar residues" evidence="1">
    <location>
        <begin position="782"/>
        <end position="792"/>
    </location>
</feature>
<keyword evidence="3" id="KW-0732">Signal</keyword>
<feature type="compositionally biased region" description="Basic and acidic residues" evidence="1">
    <location>
        <begin position="2231"/>
        <end position="2255"/>
    </location>
</feature>
<dbReference type="PANTHER" id="PTHR21590:SF6">
    <property type="entry name" value="SEA DOMAIN-CONTAINING PROTEIN"/>
    <property type="match status" value="1"/>
</dbReference>
<dbReference type="Pfam" id="PF12877">
    <property type="entry name" value="KIAA1549"/>
    <property type="match status" value="1"/>
</dbReference>
<feature type="compositionally biased region" description="Basic and acidic residues" evidence="1">
    <location>
        <begin position="2050"/>
        <end position="2063"/>
    </location>
</feature>
<feature type="region of interest" description="Disordered" evidence="1">
    <location>
        <begin position="123"/>
        <end position="149"/>
    </location>
</feature>
<comment type="caution">
    <text evidence="4">The sequence shown here is derived from an EMBL/GenBank/DDBJ whole genome shotgun (WGS) entry which is preliminary data.</text>
</comment>
<feature type="transmembrane region" description="Helical" evidence="2">
    <location>
        <begin position="1965"/>
        <end position="1989"/>
    </location>
</feature>
<protein>
    <submittedName>
        <fullName evidence="4">Uncharacterized protein</fullName>
    </submittedName>
</protein>
<sequence length="2559" mass="272531">MEEMWKFFVILFCLMYQIDAVSSSITNSDILSSTSGATIASHSTNTYALSSSFQNLDTANISTAEIPSTYVSGTSTARPQLARSIAPSVLTSTTATTGTAMLNQSSTFIQTSTFELRRPISHSYHTNTSRSSPVVKSNGSSSTGSEMNTLKTSPWSLSGSVVVETTQIFSDVSIYDYATELPSESTFVLSVSQLSTAQLVMESSSFDDAIIASSSGYSSASTSSSIDSFTSFEASVSVMNNIETKKSMTIPFTHASAKSTRLTPSAIMTSVQLVVNDGNVSSSTPGLFLSAEFQSQNQTVSVTTTSADSILLPASSLAMATTVASISQNFASPSLMAPHNGTSHSSVSGERTFSSRTMALSQGIPTPSSPSYTSAHDGLVVMSYSTPCYIYFVVEKTVLPVLSANHSLTTLSTPKVALDVGSITSLLPKFPSVTLTRTASMTTHPPGIHNQTHVSFDATGSFSKFAGESLISRVEETTTVTLIRSTGSSMLPPHSRLLSQVRSESTQPETGTSFNDPVTASLSKFLSASTSTFPFVATHSFLEKYDLSTFKASFASTRKSTAGATYMASSIAPTSSFQSREFNPTIASPMSFPSLGSRGRTSSIVSQVMSRSVVQSTKELVLQTRPASLSSNQVLFAVTSSTLSNHSSNSNATRSLESSRSKTSTLSMLPSVTIQTSSRKISSTDFNATSLLNGNVNSTIYRTPSAISNVEAAKSSSTFSFDENRLSGSIQLSSDSNNSTVSQSTKELVLQAGPASSSSNQVLFAVTSSTLSNHSSNSNATRSLESSRSKTSTLSMLPSVTIQIPSRKMSSTDFNTTSLLNGNVNSAIYRTPSAISNVEAAKSSLTFSFDENRLSGSIQLSSDSNNSTVSHASTFLQSSSSSSNQEPTLFNTPELPSASGSFSDLSLSRSMSISASMAASDSGPSSFSISSSSGVFSPEDSTGVSWSAVPESTSSPQETVVEASTGLSGKNSLSSKYPSQGTAVAQSSKSVSTSVIMTTQGLVIGSTIIDKSSTQALLTSETLSASPASLNMSSTDQPSFMMSASSSMLIKNSSFTTLTSSLSSSTSTKQSTVPASSDSVIKNSSSIALMTSMVNQNSKSSVNLTTSVFSNRIFPSSTVSEQKMRSAGVLTYSLSNETVSPPLVSSRDSMSLSTISGLSKVADLTLPISMTTSTSQEAVNSVSFLSISSNLSTYSVVFRNTSERGSSTLVMSSQTPSTHKTPASSVVVTPSVLLQSGTTTLATDLKESSVPVVASLHQTQNVRSSSLVASSTFGSVPSSFPGYSVLTSKFKSTKVQQTLSSLPLMQRSALAIQSSLPQTSSMSLMKSSTSPFVYRPPLMTMSSLGICYVIYTTRLIQPVPSPTPQVTVNFTRIANASFVSTSVIMTTQGLVIGSTIIDKSSTQALLTSETLSASPASLNMSSTDQPSFMMSASSSMLIKNSSSNSLNFTSSDLRPPTLTTSASSMRSVAVNTTTTSSFTTNVFAINSTVVSSEASYMSVISVSSSGSVLLAVSSLEMSRTASVTPAVSSTMKMSTASVSLSASSFENSTASSFTIAASSLEISAAASTFVTTLLSSPQVRTSQVSSTRAFSPAVSSSVSVPLTTSPPESSLLQTTLTVPLETDIRSEKFKRDLEDNFVTAYKLAERTSKRRRRNAGEVTATVQSIERLANASHVNVTFYVTKNGEIVPANQASQTFNRLNKNIMPEPLNQVPTTPPPSEEYLVFLIIQNSGANNVSIPANKERLEVRLASYYKEKQQNQSTTVTATIFNIVHEPKERAFLAFFISENGKKVNRTVVVDAFKVHNVNLLTAILGVQALSQVYIPESLGATESDHVIIGLNIDVSQDLKDASFRGELANKLAALYVEAKGRTTARRRKRSGSSSTVSIVDIVRLNDSQAPEADVTFYVFDSGMVVNGSYAASVLNRLSTGQMTTFTTPYAVLTAPRGVVFPTTEPSQIVSTVAPTPIPYWIIGAVLGSIFFIMLIAGLLYWRWKKGAPKAKVEPDTIRMLETNRNPPVHGVDVVRHSEPGVSSMKTTAFMSSRDEEGEEEEETKKPVKQRRETSLRRKVAKPPIQSLPTTSVPFKRSNRGYVEEEEEPEITDSGGSVTPTGSTEVLIRSRSTPRSLPVDTKPPAPPQRTQEPQRRQELSDDESEEESEISGEETEAGSVAPPSQAKHSAAQLPTVAVMSEASGPPRYPPVRFRSSVHPASSLPPLNPKQASLVGVRVESPSDGETRRMKAHVTKQELDQKSDLERQRNKQRLRDRKRDSLRGAVPSDRRAWDRAQHDFDDVLADGEFAERVITGSVAADEEGMPQLKSYRKLKSPKTISSATSSRSAHKPSMQYAEQSPQLEGYPGPPARHAVIPRYVGGHPALPEPPPAHGRATEPTPGQRRRIRPTMPGYPTTIPQTPIGVPGYPGRPPVNPVVTRDPLVVWDPADRQRDPSGQNVYITPVQQQRDDMASGLVWSPYNAEDTMDSLYPDLAQVSYPGALGTSPPKDSSYLSQVQAAEPHHTVLNMSTSGSGYDPKASLGQSPQPLIKSIKGELFRLSQGTSRKTPITEL</sequence>
<organism evidence="4 5">
    <name type="scientific">Acropora cervicornis</name>
    <name type="common">Staghorn coral</name>
    <dbReference type="NCBI Taxonomy" id="6130"/>
    <lineage>
        <taxon>Eukaryota</taxon>
        <taxon>Metazoa</taxon>
        <taxon>Cnidaria</taxon>
        <taxon>Anthozoa</taxon>
        <taxon>Hexacorallia</taxon>
        <taxon>Scleractinia</taxon>
        <taxon>Astrocoeniina</taxon>
        <taxon>Acroporidae</taxon>
        <taxon>Acropora</taxon>
    </lineage>
</organism>
<feature type="compositionally biased region" description="Polar residues" evidence="1">
    <location>
        <begin position="2101"/>
        <end position="2122"/>
    </location>
</feature>
<evidence type="ECO:0000256" key="3">
    <source>
        <dbReference type="SAM" id="SignalP"/>
    </source>
</evidence>
<dbReference type="EMBL" id="JARQWQ010000019">
    <property type="protein sequence ID" value="KAK2565405.1"/>
    <property type="molecule type" value="Genomic_DNA"/>
</dbReference>
<reference evidence="4" key="2">
    <citation type="journal article" date="2023" name="Science">
        <title>Genomic signatures of disease resistance in endangered staghorn corals.</title>
        <authorList>
            <person name="Vollmer S.V."/>
            <person name="Selwyn J.D."/>
            <person name="Despard B.A."/>
            <person name="Roesel C.L."/>
        </authorList>
    </citation>
    <scope>NUCLEOTIDE SEQUENCE</scope>
    <source>
        <strain evidence="4">K2</strain>
    </source>
</reference>
<feature type="region of interest" description="Disordered" evidence="1">
    <location>
        <begin position="771"/>
        <end position="792"/>
    </location>
</feature>
<feature type="region of interest" description="Disordered" evidence="1">
    <location>
        <begin position="643"/>
        <end position="664"/>
    </location>
</feature>
<feature type="compositionally biased region" description="Polar residues" evidence="1">
    <location>
        <begin position="940"/>
        <end position="958"/>
    </location>
</feature>
<feature type="compositionally biased region" description="Low complexity" evidence="1">
    <location>
        <begin position="129"/>
        <end position="142"/>
    </location>
</feature>
<dbReference type="InterPro" id="IPR024606">
    <property type="entry name" value="KIAA1549"/>
</dbReference>
<keyword evidence="2" id="KW-0472">Membrane</keyword>
<feature type="region of interest" description="Disordered" evidence="1">
    <location>
        <begin position="940"/>
        <end position="979"/>
    </location>
</feature>
<reference evidence="4" key="1">
    <citation type="journal article" date="2023" name="G3 (Bethesda)">
        <title>Whole genome assembly and annotation of the endangered Caribbean coral Acropora cervicornis.</title>
        <authorList>
            <person name="Selwyn J.D."/>
            <person name="Vollmer S.V."/>
        </authorList>
    </citation>
    <scope>NUCLEOTIDE SEQUENCE</scope>
    <source>
        <strain evidence="4">K2</strain>
    </source>
</reference>